<dbReference type="Proteomes" id="UP000006727">
    <property type="component" value="Chromosome 1"/>
</dbReference>
<evidence type="ECO:0000313" key="2">
    <source>
        <dbReference type="EnsemblPlants" id="Pp3c1_17080V3.6"/>
    </source>
</evidence>
<dbReference type="Gramene" id="Pp3c1_17080V3.6">
    <property type="protein sequence ID" value="Pp3c1_17080V3.6"/>
    <property type="gene ID" value="Pp3c1_17080"/>
</dbReference>
<proteinExistence type="predicted"/>
<dbReference type="EnsemblPlants" id="Pp3c1_17080V3.6">
    <property type="protein sequence ID" value="Pp3c1_17080V3.6"/>
    <property type="gene ID" value="Pp3c1_17080"/>
</dbReference>
<feature type="region of interest" description="Disordered" evidence="1">
    <location>
        <begin position="259"/>
        <end position="332"/>
    </location>
</feature>
<feature type="compositionally biased region" description="Low complexity" evidence="1">
    <location>
        <begin position="359"/>
        <end position="372"/>
    </location>
</feature>
<evidence type="ECO:0000313" key="3">
    <source>
        <dbReference type="Proteomes" id="UP000006727"/>
    </source>
</evidence>
<reference evidence="2 3" key="1">
    <citation type="journal article" date="2008" name="Science">
        <title>The Physcomitrella genome reveals evolutionary insights into the conquest of land by plants.</title>
        <authorList>
            <person name="Rensing S."/>
            <person name="Lang D."/>
            <person name="Zimmer A."/>
            <person name="Terry A."/>
            <person name="Salamov A."/>
            <person name="Shapiro H."/>
            <person name="Nishiyama T."/>
            <person name="Perroud P.-F."/>
            <person name="Lindquist E."/>
            <person name="Kamisugi Y."/>
            <person name="Tanahashi T."/>
            <person name="Sakakibara K."/>
            <person name="Fujita T."/>
            <person name="Oishi K."/>
            <person name="Shin-I T."/>
            <person name="Kuroki Y."/>
            <person name="Toyoda A."/>
            <person name="Suzuki Y."/>
            <person name="Hashimoto A."/>
            <person name="Yamaguchi K."/>
            <person name="Sugano A."/>
            <person name="Kohara Y."/>
            <person name="Fujiyama A."/>
            <person name="Anterola A."/>
            <person name="Aoki S."/>
            <person name="Ashton N."/>
            <person name="Barbazuk W.B."/>
            <person name="Barker E."/>
            <person name="Bennetzen J."/>
            <person name="Bezanilla M."/>
            <person name="Blankenship R."/>
            <person name="Cho S.H."/>
            <person name="Dutcher S."/>
            <person name="Estelle M."/>
            <person name="Fawcett J.A."/>
            <person name="Gundlach H."/>
            <person name="Hanada K."/>
            <person name="Heyl A."/>
            <person name="Hicks K.A."/>
            <person name="Hugh J."/>
            <person name="Lohr M."/>
            <person name="Mayer K."/>
            <person name="Melkozernov A."/>
            <person name="Murata T."/>
            <person name="Nelson D."/>
            <person name="Pils B."/>
            <person name="Prigge M."/>
            <person name="Reiss B."/>
            <person name="Renner T."/>
            <person name="Rombauts S."/>
            <person name="Rushton P."/>
            <person name="Sanderfoot A."/>
            <person name="Schween G."/>
            <person name="Shiu S.-H."/>
            <person name="Stueber K."/>
            <person name="Theodoulou F.L."/>
            <person name="Tu H."/>
            <person name="Van de Peer Y."/>
            <person name="Verrier P.J."/>
            <person name="Waters E."/>
            <person name="Wood A."/>
            <person name="Yang L."/>
            <person name="Cove D."/>
            <person name="Cuming A."/>
            <person name="Hasebe M."/>
            <person name="Lucas S."/>
            <person name="Mishler D.B."/>
            <person name="Reski R."/>
            <person name="Grigoriev I."/>
            <person name="Quatrano R.S."/>
            <person name="Boore J.L."/>
        </authorList>
    </citation>
    <scope>NUCLEOTIDE SEQUENCE [LARGE SCALE GENOMIC DNA]</scope>
    <source>
        <strain evidence="2 3">cv. Gransden 2004</strain>
    </source>
</reference>
<feature type="compositionally biased region" description="Basic and acidic residues" evidence="1">
    <location>
        <begin position="35"/>
        <end position="57"/>
    </location>
</feature>
<protein>
    <submittedName>
        <fullName evidence="2">Uncharacterized protein</fullName>
    </submittedName>
</protein>
<feature type="compositionally biased region" description="Low complexity" evidence="1">
    <location>
        <begin position="263"/>
        <end position="316"/>
    </location>
</feature>
<dbReference type="GeneID" id="112291531"/>
<feature type="region of interest" description="Disordered" evidence="1">
    <location>
        <begin position="1"/>
        <end position="211"/>
    </location>
</feature>
<feature type="compositionally biased region" description="Low complexity" evidence="1">
    <location>
        <begin position="20"/>
        <end position="30"/>
    </location>
</feature>
<gene>
    <name evidence="2" type="primary">LOC112291531</name>
</gene>
<feature type="region of interest" description="Disordered" evidence="1">
    <location>
        <begin position="353"/>
        <end position="372"/>
    </location>
</feature>
<reference evidence="2" key="3">
    <citation type="submission" date="2020-12" db="UniProtKB">
        <authorList>
            <consortium name="EnsemblPlants"/>
        </authorList>
    </citation>
    <scope>IDENTIFICATION</scope>
</reference>
<feature type="compositionally biased region" description="Low complexity" evidence="1">
    <location>
        <begin position="58"/>
        <end position="68"/>
    </location>
</feature>
<dbReference type="RefSeq" id="XP_024394894.1">
    <property type="nucleotide sequence ID" value="XM_024539126.2"/>
</dbReference>
<keyword evidence="3" id="KW-1185">Reference proteome</keyword>
<feature type="compositionally biased region" description="Low complexity" evidence="1">
    <location>
        <begin position="184"/>
        <end position="202"/>
    </location>
</feature>
<organism evidence="2 3">
    <name type="scientific">Physcomitrium patens</name>
    <name type="common">Spreading-leaved earth moss</name>
    <name type="synonym">Physcomitrella patens</name>
    <dbReference type="NCBI Taxonomy" id="3218"/>
    <lineage>
        <taxon>Eukaryota</taxon>
        <taxon>Viridiplantae</taxon>
        <taxon>Streptophyta</taxon>
        <taxon>Embryophyta</taxon>
        <taxon>Bryophyta</taxon>
        <taxon>Bryophytina</taxon>
        <taxon>Bryopsida</taxon>
        <taxon>Funariidae</taxon>
        <taxon>Funariales</taxon>
        <taxon>Funariaceae</taxon>
        <taxon>Physcomitrium</taxon>
    </lineage>
</organism>
<dbReference type="AlphaFoldDB" id="A0A7I4BSG1"/>
<evidence type="ECO:0000256" key="1">
    <source>
        <dbReference type="SAM" id="MobiDB-lite"/>
    </source>
</evidence>
<name>A0A7I4BSG1_PHYPA</name>
<dbReference type="EnsemblPlants" id="Pp3c1_17080V3.5">
    <property type="protein sequence ID" value="Pp3c1_17080V3.5"/>
    <property type="gene ID" value="Pp3c1_17080"/>
</dbReference>
<feature type="compositionally biased region" description="Basic and acidic residues" evidence="1">
    <location>
        <begin position="149"/>
        <end position="172"/>
    </location>
</feature>
<feature type="compositionally biased region" description="Basic and acidic residues" evidence="1">
    <location>
        <begin position="92"/>
        <end position="112"/>
    </location>
</feature>
<dbReference type="Gramene" id="Pp3c1_17080V3.5">
    <property type="protein sequence ID" value="Pp3c1_17080V3.5"/>
    <property type="gene ID" value="Pp3c1_17080"/>
</dbReference>
<dbReference type="EMBL" id="ABEU02000001">
    <property type="status" value="NOT_ANNOTATED_CDS"/>
    <property type="molecule type" value="Genomic_DNA"/>
</dbReference>
<reference evidence="2 3" key="2">
    <citation type="journal article" date="2018" name="Plant J.">
        <title>The Physcomitrella patens chromosome-scale assembly reveals moss genome structure and evolution.</title>
        <authorList>
            <person name="Lang D."/>
            <person name="Ullrich K.K."/>
            <person name="Murat F."/>
            <person name="Fuchs J."/>
            <person name="Jenkins J."/>
            <person name="Haas F.B."/>
            <person name="Piednoel M."/>
            <person name="Gundlach H."/>
            <person name="Van Bel M."/>
            <person name="Meyberg R."/>
            <person name="Vives C."/>
            <person name="Morata J."/>
            <person name="Symeonidi A."/>
            <person name="Hiss M."/>
            <person name="Muchero W."/>
            <person name="Kamisugi Y."/>
            <person name="Saleh O."/>
            <person name="Blanc G."/>
            <person name="Decker E.L."/>
            <person name="van Gessel N."/>
            <person name="Grimwood J."/>
            <person name="Hayes R.D."/>
            <person name="Graham S.W."/>
            <person name="Gunter L.E."/>
            <person name="McDaniel S.F."/>
            <person name="Hoernstein S.N.W."/>
            <person name="Larsson A."/>
            <person name="Li F.W."/>
            <person name="Perroud P.F."/>
            <person name="Phillips J."/>
            <person name="Ranjan P."/>
            <person name="Rokshar D.S."/>
            <person name="Rothfels C.J."/>
            <person name="Schneider L."/>
            <person name="Shu S."/>
            <person name="Stevenson D.W."/>
            <person name="Thummler F."/>
            <person name="Tillich M."/>
            <person name="Villarreal Aguilar J.C."/>
            <person name="Widiez T."/>
            <person name="Wong G.K."/>
            <person name="Wymore A."/>
            <person name="Zhang Y."/>
            <person name="Zimmer A.D."/>
            <person name="Quatrano R.S."/>
            <person name="Mayer K.F.X."/>
            <person name="Goodstein D."/>
            <person name="Casacuberta J.M."/>
            <person name="Vandepoele K."/>
            <person name="Reski R."/>
            <person name="Cuming A.C."/>
            <person name="Tuskan G.A."/>
            <person name="Maumus F."/>
            <person name="Salse J."/>
            <person name="Schmutz J."/>
            <person name="Rensing S.A."/>
        </authorList>
    </citation>
    <scope>NUCLEOTIDE SEQUENCE [LARGE SCALE GENOMIC DNA]</scope>
    <source>
        <strain evidence="2 3">cv. Gransden 2004</strain>
    </source>
</reference>
<sequence>MAESTAKIADVAPEVEKVEAVPSVAPEAAPASPPKSEELTTEKPAVDEPATEAEKPSAPEAAEASQETVVEAPAPAVETSAPPAECSVPATEESKDVKVEAVEIPVDIKEDVAPAVEMKATDAPAPTKSDHPSLFQKFKKTFEFPKISKNKESPSKEAPSKEAPKEAPKEEVAETAEPSPAVQASPASETTPPAATTESKPSTGEKLQEKVSEGKNFFNKLVKKSFFTKSHSFSGAIPETKQGTTPAAAAPSAIVEAAKEAESVPVSTPPETETTAPAVAEPVAETTTPPAVAEATPAAEAPAVVADEATPATEETQVAPSEGVEEKAVVKEDKPKNKFFQKIVRRLLPKNSAHSTLQPAAPAAAPVVAASA</sequence>
<accession>A0A7I4BSG1</accession>